<dbReference type="Proteomes" id="UP001249291">
    <property type="component" value="Unassembled WGS sequence"/>
</dbReference>
<dbReference type="RefSeq" id="WP_309688243.1">
    <property type="nucleotide sequence ID" value="NZ_JAVIZQ010000001.1"/>
</dbReference>
<comment type="caution">
    <text evidence="1">The sequence shown here is derived from an EMBL/GenBank/DDBJ whole genome shotgun (WGS) entry which is preliminary data.</text>
</comment>
<accession>A0ABU1HNK2</accession>
<keyword evidence="2" id="KW-1185">Reference proteome</keyword>
<reference evidence="1 2" key="1">
    <citation type="submission" date="2023-08" db="EMBL/GenBank/DDBJ databases">
        <title>Functional and genomic diversity of the sorghum phyllosphere microbiome.</title>
        <authorList>
            <person name="Shade A."/>
        </authorList>
    </citation>
    <scope>NUCLEOTIDE SEQUENCE [LARGE SCALE GENOMIC DNA]</scope>
    <source>
        <strain evidence="1 2">SORGH_AS_0445</strain>
    </source>
</reference>
<evidence type="ECO:0000313" key="1">
    <source>
        <dbReference type="EMBL" id="MDR6141402.1"/>
    </source>
</evidence>
<evidence type="ECO:0000313" key="2">
    <source>
        <dbReference type="Proteomes" id="UP001249291"/>
    </source>
</evidence>
<gene>
    <name evidence="1" type="ORF">QE375_000956</name>
</gene>
<organism evidence="1 2">
    <name type="scientific">Microbacterium foliorum</name>
    <dbReference type="NCBI Taxonomy" id="104336"/>
    <lineage>
        <taxon>Bacteria</taxon>
        <taxon>Bacillati</taxon>
        <taxon>Actinomycetota</taxon>
        <taxon>Actinomycetes</taxon>
        <taxon>Micrococcales</taxon>
        <taxon>Microbacteriaceae</taxon>
        <taxon>Microbacterium</taxon>
    </lineage>
</organism>
<name>A0ABU1HNK2_9MICO</name>
<proteinExistence type="predicted"/>
<sequence length="63" mass="7001">MAINTYLHGQAKYRVIAPCVVVDLVGGGQKYVYRNGYLPASTRPTVVEHLLEQRSIEPVEDNA</sequence>
<protein>
    <submittedName>
        <fullName evidence="1">Uncharacterized protein</fullName>
    </submittedName>
</protein>
<dbReference type="EMBL" id="JAVIZQ010000001">
    <property type="protein sequence ID" value="MDR6141402.1"/>
    <property type="molecule type" value="Genomic_DNA"/>
</dbReference>